<dbReference type="Pfam" id="PF00285">
    <property type="entry name" value="Citrate_synt"/>
    <property type="match status" value="1"/>
</dbReference>
<keyword evidence="4 5" id="KW-0808">Transferase</keyword>
<gene>
    <name evidence="9" type="ORF">FOZ60_005138</name>
</gene>
<evidence type="ECO:0000256" key="3">
    <source>
        <dbReference type="ARBA" id="ARBA00022532"/>
    </source>
</evidence>
<dbReference type="Proteomes" id="UP000541610">
    <property type="component" value="Unassembled WGS sequence"/>
</dbReference>
<evidence type="ECO:0000313" key="10">
    <source>
        <dbReference type="Proteomes" id="UP000541610"/>
    </source>
</evidence>
<comment type="caution">
    <text evidence="9">The sequence shown here is derived from an EMBL/GenBank/DDBJ whole genome shotgun (WGS) entry which is preliminary data.</text>
</comment>
<reference evidence="9 10" key="1">
    <citation type="submission" date="2020-04" db="EMBL/GenBank/DDBJ databases">
        <title>Perkinsus olseni comparative genomics.</title>
        <authorList>
            <person name="Bogema D.R."/>
        </authorList>
    </citation>
    <scope>NUCLEOTIDE SEQUENCE [LARGE SCALE GENOMIC DNA]</scope>
    <source>
        <strain evidence="9">00978-12</strain>
    </source>
</reference>
<dbReference type="GO" id="GO:0005975">
    <property type="term" value="P:carbohydrate metabolic process"/>
    <property type="evidence" value="ECO:0007669"/>
    <property type="project" value="TreeGrafter"/>
</dbReference>
<dbReference type="PANTHER" id="PTHR11739:SF25">
    <property type="entry name" value="CITRATE SYNTHASE-RELATED PROTEIN DDB_G0287281"/>
    <property type="match status" value="1"/>
</dbReference>
<dbReference type="InterPro" id="IPR002020">
    <property type="entry name" value="Citrate_synthase"/>
</dbReference>
<dbReference type="Gene3D" id="1.10.132.20">
    <property type="entry name" value="Ribosome-recycling factor"/>
    <property type="match status" value="1"/>
</dbReference>
<dbReference type="SUPFAM" id="SSF55194">
    <property type="entry name" value="Ribosome recycling factor, RRF"/>
    <property type="match status" value="1"/>
</dbReference>
<dbReference type="PANTHER" id="PTHR11739">
    <property type="entry name" value="CITRATE SYNTHASE"/>
    <property type="match status" value="1"/>
</dbReference>
<dbReference type="PRINTS" id="PR00143">
    <property type="entry name" value="CITRTSNTHASE"/>
</dbReference>
<feature type="compositionally biased region" description="Basic and acidic residues" evidence="6">
    <location>
        <begin position="545"/>
        <end position="566"/>
    </location>
</feature>
<keyword evidence="7" id="KW-1133">Transmembrane helix</keyword>
<dbReference type="InterPro" id="IPR036969">
    <property type="entry name" value="Citrate_synthase_sf"/>
</dbReference>
<dbReference type="Gene3D" id="1.10.230.10">
    <property type="entry name" value="Cytochrome P450-Terp, domain 2"/>
    <property type="match status" value="1"/>
</dbReference>
<keyword evidence="7" id="KW-0812">Transmembrane</keyword>
<protein>
    <recommendedName>
        <fullName evidence="5">Citrate synthase</fullName>
    </recommendedName>
</protein>
<feature type="region of interest" description="Disordered" evidence="6">
    <location>
        <begin position="533"/>
        <end position="566"/>
    </location>
</feature>
<sequence length="766" mass="84717">MSSGVQPDGLAGVVAGVSAICTVGLGSGLNYRGYNVKDLTDKTETFEEVAYLLLRGTLPTRRELDAYLLRQGAARKLSSNMKTMLEMLPKDTHPMDVLRVSVSLIGCLEPEPEDPDVRVHDNTAVDVAERLMAVLPCAVLYWFHFSRTMGGGSMCPLASAILERPWRPTSSDYSISRGTLDKSFICYAEHDYNASTFAARVTTATLSDAYSAFTTAIGTLRGPLHGGANEATMELLSTFENPDDAERKLHEMFSQKKLVMGFGHRIYKAGDPRSPIMEECSRALSQKPGRTTLLFNISKRVEEVMMSEKGMYPNADFYSASAYHYCGVPTPLFTPLFVFSRITGWTAHIVEQRANNKLIRPTSKKASDSGLAAKLPGPSDPCCKFLKHLMPSRPIDVEMGGVSSELENTPLRNDGLAGSSLALQCSIFFFWVGGWGLCDTLVGLVSHNPFAQIVMYIGYLLIAFCLVVFLGLEADRTCAGLAWANGHVRVVYGSADAADGLSSRTIVRLSRLTFAAPSLLTEPTVSVTDRFGARGFAKKSPPKQKTKEEKQQSAQRKKDLRDRREADKFLSLEDTKSVGSLTPAERRQQRLDQKMEHANMLKEQTQALDEEVKEMKSALQEVQVEQASPELFRSITVAEKPLLSISQMSIVNATTVNFSVFDDGLAGACQKAIQLRGKNWTISVVLPKVTREVRNECLNRCKGILKKYQRNVNSIKASMLEENRRMMPSTEMEKTEAAKVEKIYKQRADQLVALLREKEQAMSKAA</sequence>
<evidence type="ECO:0000313" key="9">
    <source>
        <dbReference type="EMBL" id="KAF4695271.1"/>
    </source>
</evidence>
<accession>A0A7J6PIR7</accession>
<dbReference type="GO" id="GO:0019679">
    <property type="term" value="P:propionate metabolic process, methylcitrate cycle"/>
    <property type="evidence" value="ECO:0007669"/>
    <property type="project" value="TreeGrafter"/>
</dbReference>
<evidence type="ECO:0000256" key="2">
    <source>
        <dbReference type="ARBA" id="ARBA00010566"/>
    </source>
</evidence>
<dbReference type="PROSITE" id="PS00480">
    <property type="entry name" value="CITRATE_SYNTHASE"/>
    <property type="match status" value="1"/>
</dbReference>
<feature type="transmembrane region" description="Helical" evidence="7">
    <location>
        <begin position="453"/>
        <end position="472"/>
    </location>
</feature>
<name>A0A7J6PIR7_PEROL</name>
<evidence type="ECO:0000256" key="1">
    <source>
        <dbReference type="ARBA" id="ARBA00004751"/>
    </source>
</evidence>
<dbReference type="InterPro" id="IPR036191">
    <property type="entry name" value="RRF_sf"/>
</dbReference>
<evidence type="ECO:0000256" key="4">
    <source>
        <dbReference type="ARBA" id="ARBA00022679"/>
    </source>
</evidence>
<keyword evidence="7" id="KW-0472">Membrane</keyword>
<comment type="pathway">
    <text evidence="1">Carbohydrate metabolism; tricarboxylic acid cycle; isocitrate from oxaloacetate: step 1/2.</text>
</comment>
<dbReference type="GO" id="GO:0006099">
    <property type="term" value="P:tricarboxylic acid cycle"/>
    <property type="evidence" value="ECO:0007669"/>
    <property type="project" value="UniProtKB-KW"/>
</dbReference>
<dbReference type="OrthoDB" id="435022at2759"/>
<dbReference type="GO" id="GO:0005759">
    <property type="term" value="C:mitochondrial matrix"/>
    <property type="evidence" value="ECO:0007669"/>
    <property type="project" value="TreeGrafter"/>
</dbReference>
<dbReference type="InterPro" id="IPR019810">
    <property type="entry name" value="Citrate_synthase_AS"/>
</dbReference>
<proteinExistence type="inferred from homology"/>
<dbReference type="SUPFAM" id="SSF48256">
    <property type="entry name" value="Citrate synthase"/>
    <property type="match status" value="1"/>
</dbReference>
<comment type="similarity">
    <text evidence="2 5">Belongs to the citrate synthase family.</text>
</comment>
<dbReference type="Gene3D" id="3.30.1360.40">
    <property type="match status" value="1"/>
</dbReference>
<dbReference type="FunFam" id="1.10.230.10:FF:000003">
    <property type="entry name" value="Citrate synthase"/>
    <property type="match status" value="1"/>
</dbReference>
<dbReference type="InterPro" id="IPR023584">
    <property type="entry name" value="Ribosome_recyc_fac_dom"/>
</dbReference>
<evidence type="ECO:0000259" key="8">
    <source>
        <dbReference type="Pfam" id="PF01765"/>
    </source>
</evidence>
<dbReference type="Pfam" id="PF01765">
    <property type="entry name" value="RRF"/>
    <property type="match status" value="1"/>
</dbReference>
<feature type="domain" description="Ribosome recycling factor" evidence="8">
    <location>
        <begin position="616"/>
        <end position="761"/>
    </location>
</feature>
<evidence type="ECO:0000256" key="6">
    <source>
        <dbReference type="SAM" id="MobiDB-lite"/>
    </source>
</evidence>
<dbReference type="InterPro" id="IPR016143">
    <property type="entry name" value="Citrate_synth-like_sm_a-sub"/>
</dbReference>
<organism evidence="9 10">
    <name type="scientific">Perkinsus olseni</name>
    <name type="common">Perkinsus atlanticus</name>
    <dbReference type="NCBI Taxonomy" id="32597"/>
    <lineage>
        <taxon>Eukaryota</taxon>
        <taxon>Sar</taxon>
        <taxon>Alveolata</taxon>
        <taxon>Perkinsozoa</taxon>
        <taxon>Perkinsea</taxon>
        <taxon>Perkinsida</taxon>
        <taxon>Perkinsidae</taxon>
        <taxon>Perkinsus</taxon>
    </lineage>
</organism>
<evidence type="ECO:0000256" key="7">
    <source>
        <dbReference type="SAM" id="Phobius"/>
    </source>
</evidence>
<dbReference type="Gene3D" id="1.10.580.10">
    <property type="entry name" value="Citrate Synthase, domain 1"/>
    <property type="match status" value="1"/>
</dbReference>
<dbReference type="InterPro" id="IPR016142">
    <property type="entry name" value="Citrate_synth-like_lrg_a-sub"/>
</dbReference>
<dbReference type="AlphaFoldDB" id="A0A7J6PIR7"/>
<dbReference type="EMBL" id="JABANP010000022">
    <property type="protein sequence ID" value="KAF4695271.1"/>
    <property type="molecule type" value="Genomic_DNA"/>
</dbReference>
<keyword evidence="3" id="KW-0816">Tricarboxylic acid cycle</keyword>
<dbReference type="GO" id="GO:0050440">
    <property type="term" value="F:2-methylcitrate synthase activity"/>
    <property type="evidence" value="ECO:0007669"/>
    <property type="project" value="TreeGrafter"/>
</dbReference>
<evidence type="ECO:0000256" key="5">
    <source>
        <dbReference type="RuleBase" id="RU000441"/>
    </source>
</evidence>